<dbReference type="AlphaFoldDB" id="A0A2K1KG17"/>
<keyword evidence="3" id="KW-1185">Reference proteome</keyword>
<dbReference type="PANTHER" id="PTHR36050:SF1">
    <property type="entry name" value="O-FUCOSYLTRANSFERASE 30"/>
    <property type="match status" value="1"/>
</dbReference>
<reference evidence="2" key="3">
    <citation type="submission" date="2020-12" db="UniProtKB">
        <authorList>
            <consortium name="EnsemblPlants"/>
        </authorList>
    </citation>
    <scope>IDENTIFICATION</scope>
</reference>
<dbReference type="InParanoid" id="A0A2K1KG17"/>
<dbReference type="EMBL" id="ABEU02000006">
    <property type="protein sequence ID" value="PNR52722.1"/>
    <property type="molecule type" value="Genomic_DNA"/>
</dbReference>
<evidence type="ECO:0008006" key="4">
    <source>
        <dbReference type="Google" id="ProtNLM"/>
    </source>
</evidence>
<gene>
    <name evidence="1" type="ORF">PHYPA_009097</name>
</gene>
<organism evidence="1">
    <name type="scientific">Physcomitrium patens</name>
    <name type="common">Spreading-leaved earth moss</name>
    <name type="synonym">Physcomitrella patens</name>
    <dbReference type="NCBI Taxonomy" id="3218"/>
    <lineage>
        <taxon>Eukaryota</taxon>
        <taxon>Viridiplantae</taxon>
        <taxon>Streptophyta</taxon>
        <taxon>Embryophyta</taxon>
        <taxon>Bryophyta</taxon>
        <taxon>Bryophytina</taxon>
        <taxon>Bryopsida</taxon>
        <taxon>Funariidae</taxon>
        <taxon>Funariales</taxon>
        <taxon>Funariaceae</taxon>
        <taxon>Physcomitrium</taxon>
    </lineage>
</organism>
<dbReference type="EnsemblPlants" id="Pp3c6_17590V3.1">
    <property type="protein sequence ID" value="Pp3c6_17590V3.1"/>
    <property type="gene ID" value="Pp3c6_17590"/>
</dbReference>
<dbReference type="Gramene" id="Pp3c6_17590V3.1">
    <property type="protein sequence ID" value="Pp3c6_17590V3.1"/>
    <property type="gene ID" value="Pp3c6_17590"/>
</dbReference>
<dbReference type="STRING" id="3218.A0A2K1KG17"/>
<dbReference type="PaxDb" id="3218-PP1S14_24V6.1"/>
<evidence type="ECO:0000313" key="1">
    <source>
        <dbReference type="EMBL" id="PNR52722.1"/>
    </source>
</evidence>
<proteinExistence type="predicted"/>
<sequence>MKVVLEFIEHASMPGSDITILQNVQGDSNNLNGVVLQWQESRNDSTRRVQRARRRALLAENLSNEWKAEKATRSEIEVLTIESSLGSNSFAGNFCVLAFGSMFSMSYKGIISHIDIRAPSGDKDLDDLIHSLQVFPYSLDLVAAAKSYIREQIAQPFYCAQVRLLDGQFKNHWNSTIQFFKDELTLLNSALGSSNPTSLFLMTDLSFENWTKSDLKELLDSRDLFQVHKIDTRNDLIQEASRRVLTAESGFLVGFTSNVKRIQQNQAQSPMLDKNTHVKLAMEEIVCSCAKLGFSGTEGSTIADKIKDLRAQGICSGFDLFVHNDVLQKQ</sequence>
<reference evidence="1 3" key="1">
    <citation type="journal article" date="2008" name="Science">
        <title>The Physcomitrella genome reveals evolutionary insights into the conquest of land by plants.</title>
        <authorList>
            <person name="Rensing S."/>
            <person name="Lang D."/>
            <person name="Zimmer A."/>
            <person name="Terry A."/>
            <person name="Salamov A."/>
            <person name="Shapiro H."/>
            <person name="Nishiyama T."/>
            <person name="Perroud P.-F."/>
            <person name="Lindquist E."/>
            <person name="Kamisugi Y."/>
            <person name="Tanahashi T."/>
            <person name="Sakakibara K."/>
            <person name="Fujita T."/>
            <person name="Oishi K."/>
            <person name="Shin-I T."/>
            <person name="Kuroki Y."/>
            <person name="Toyoda A."/>
            <person name="Suzuki Y."/>
            <person name="Hashimoto A."/>
            <person name="Yamaguchi K."/>
            <person name="Sugano A."/>
            <person name="Kohara Y."/>
            <person name="Fujiyama A."/>
            <person name="Anterola A."/>
            <person name="Aoki S."/>
            <person name="Ashton N."/>
            <person name="Barbazuk W.B."/>
            <person name="Barker E."/>
            <person name="Bennetzen J."/>
            <person name="Bezanilla M."/>
            <person name="Blankenship R."/>
            <person name="Cho S.H."/>
            <person name="Dutcher S."/>
            <person name="Estelle M."/>
            <person name="Fawcett J.A."/>
            <person name="Gundlach H."/>
            <person name="Hanada K."/>
            <person name="Heyl A."/>
            <person name="Hicks K.A."/>
            <person name="Hugh J."/>
            <person name="Lohr M."/>
            <person name="Mayer K."/>
            <person name="Melkozernov A."/>
            <person name="Murata T."/>
            <person name="Nelson D."/>
            <person name="Pils B."/>
            <person name="Prigge M."/>
            <person name="Reiss B."/>
            <person name="Renner T."/>
            <person name="Rombauts S."/>
            <person name="Rushton P."/>
            <person name="Sanderfoot A."/>
            <person name="Schween G."/>
            <person name="Shiu S.-H."/>
            <person name="Stueber K."/>
            <person name="Theodoulou F.L."/>
            <person name="Tu H."/>
            <person name="Van de Peer Y."/>
            <person name="Verrier P.J."/>
            <person name="Waters E."/>
            <person name="Wood A."/>
            <person name="Yang L."/>
            <person name="Cove D."/>
            <person name="Cuming A."/>
            <person name="Hasebe M."/>
            <person name="Lucas S."/>
            <person name="Mishler D.B."/>
            <person name="Reski R."/>
            <person name="Grigoriev I."/>
            <person name="Quatrano R.S."/>
            <person name="Boore J.L."/>
        </authorList>
    </citation>
    <scope>NUCLEOTIDE SEQUENCE [LARGE SCALE GENOMIC DNA]</scope>
    <source>
        <strain evidence="2 3">cv. Gransden 2004</strain>
    </source>
</reference>
<protein>
    <recommendedName>
        <fullName evidence="4">O-fucosyltransferase family protein</fullName>
    </recommendedName>
</protein>
<dbReference type="PANTHER" id="PTHR36050">
    <property type="entry name" value="O-FUCOSYLTRANSFERASE 30"/>
    <property type="match status" value="1"/>
</dbReference>
<reference evidence="1 3" key="2">
    <citation type="journal article" date="2018" name="Plant J.">
        <title>The Physcomitrella patens chromosome-scale assembly reveals moss genome structure and evolution.</title>
        <authorList>
            <person name="Lang D."/>
            <person name="Ullrich K.K."/>
            <person name="Murat F."/>
            <person name="Fuchs J."/>
            <person name="Jenkins J."/>
            <person name="Haas F.B."/>
            <person name="Piednoel M."/>
            <person name="Gundlach H."/>
            <person name="Van Bel M."/>
            <person name="Meyberg R."/>
            <person name="Vives C."/>
            <person name="Morata J."/>
            <person name="Symeonidi A."/>
            <person name="Hiss M."/>
            <person name="Muchero W."/>
            <person name="Kamisugi Y."/>
            <person name="Saleh O."/>
            <person name="Blanc G."/>
            <person name="Decker E.L."/>
            <person name="van Gessel N."/>
            <person name="Grimwood J."/>
            <person name="Hayes R.D."/>
            <person name="Graham S.W."/>
            <person name="Gunter L.E."/>
            <person name="McDaniel S.F."/>
            <person name="Hoernstein S.N.W."/>
            <person name="Larsson A."/>
            <person name="Li F.W."/>
            <person name="Perroud P.F."/>
            <person name="Phillips J."/>
            <person name="Ranjan P."/>
            <person name="Rokshar D.S."/>
            <person name="Rothfels C.J."/>
            <person name="Schneider L."/>
            <person name="Shu S."/>
            <person name="Stevenson D.W."/>
            <person name="Thummler F."/>
            <person name="Tillich M."/>
            <person name="Villarreal Aguilar J.C."/>
            <person name="Widiez T."/>
            <person name="Wong G.K."/>
            <person name="Wymore A."/>
            <person name="Zhang Y."/>
            <person name="Zimmer A.D."/>
            <person name="Quatrano R.S."/>
            <person name="Mayer K.F.X."/>
            <person name="Goodstein D."/>
            <person name="Casacuberta J.M."/>
            <person name="Vandepoele K."/>
            <person name="Reski R."/>
            <person name="Cuming A.C."/>
            <person name="Tuskan G.A."/>
            <person name="Maumus F."/>
            <person name="Salse J."/>
            <person name="Schmutz J."/>
            <person name="Rensing S.A."/>
        </authorList>
    </citation>
    <scope>NUCLEOTIDE SEQUENCE [LARGE SCALE GENOMIC DNA]</scope>
    <source>
        <strain evidence="2 3">cv. Gransden 2004</strain>
    </source>
</reference>
<name>A0A2K1KG17_PHYPA</name>
<dbReference type="Proteomes" id="UP000006727">
    <property type="component" value="Chromosome 6"/>
</dbReference>
<evidence type="ECO:0000313" key="3">
    <source>
        <dbReference type="Proteomes" id="UP000006727"/>
    </source>
</evidence>
<evidence type="ECO:0000313" key="2">
    <source>
        <dbReference type="EnsemblPlants" id="Pp3c6_17590V3.1"/>
    </source>
</evidence>
<accession>A0A2K1KG17</accession>